<gene>
    <name evidence="3" type="ORF">HNR50_002095</name>
</gene>
<name>A0A841RDH4_9SPIO</name>
<dbReference type="Proteomes" id="UP000587760">
    <property type="component" value="Unassembled WGS sequence"/>
</dbReference>
<evidence type="ECO:0000313" key="4">
    <source>
        <dbReference type="Proteomes" id="UP000587760"/>
    </source>
</evidence>
<reference evidence="3 4" key="1">
    <citation type="submission" date="2020-08" db="EMBL/GenBank/DDBJ databases">
        <title>Genomic Encyclopedia of Type Strains, Phase IV (KMG-IV): sequencing the most valuable type-strain genomes for metagenomic binning, comparative biology and taxonomic classification.</title>
        <authorList>
            <person name="Goeker M."/>
        </authorList>
    </citation>
    <scope>NUCLEOTIDE SEQUENCE [LARGE SCALE GENOMIC DNA]</scope>
    <source>
        <strain evidence="3 4">DSM 2461</strain>
    </source>
</reference>
<dbReference type="AlphaFoldDB" id="A0A841RDH4"/>
<evidence type="ECO:0000313" key="3">
    <source>
        <dbReference type="EMBL" id="MBB6480432.1"/>
    </source>
</evidence>
<feature type="chain" id="PRO_5032971808" evidence="2">
    <location>
        <begin position="23"/>
        <end position="200"/>
    </location>
</feature>
<organism evidence="3 4">
    <name type="scientific">Spirochaeta isovalerica</name>
    <dbReference type="NCBI Taxonomy" id="150"/>
    <lineage>
        <taxon>Bacteria</taxon>
        <taxon>Pseudomonadati</taxon>
        <taxon>Spirochaetota</taxon>
        <taxon>Spirochaetia</taxon>
        <taxon>Spirochaetales</taxon>
        <taxon>Spirochaetaceae</taxon>
        <taxon>Spirochaeta</taxon>
    </lineage>
</organism>
<proteinExistence type="predicted"/>
<dbReference type="RefSeq" id="WP_184746654.1">
    <property type="nucleotide sequence ID" value="NZ_JACHGJ010000003.1"/>
</dbReference>
<sequence length="200" mass="21309">MKKELLVLTVALGMAAALSANGQQDEASDFFGRGRANGSGRGFNYDAAEAEQFQADRQAERQAEIDSWIEDQEPVTVEGTLHLVNGELPYVEQNGEKFVISAPWADLEDISLTDGMTVTVEGFEAPGAGYRWDDSEKVLMLTKATVNGEEITIEHSADGSGYRGGAEQAYGNRGGRAMAQGGPVRGKGGPSAGGMMGRRF</sequence>
<comment type="caution">
    <text evidence="3">The sequence shown here is derived from an EMBL/GenBank/DDBJ whole genome shotgun (WGS) entry which is preliminary data.</text>
</comment>
<keyword evidence="2" id="KW-0732">Signal</keyword>
<evidence type="ECO:0000256" key="2">
    <source>
        <dbReference type="SAM" id="SignalP"/>
    </source>
</evidence>
<feature type="region of interest" description="Disordered" evidence="1">
    <location>
        <begin position="157"/>
        <end position="200"/>
    </location>
</feature>
<evidence type="ECO:0000256" key="1">
    <source>
        <dbReference type="SAM" id="MobiDB-lite"/>
    </source>
</evidence>
<accession>A0A841RDH4</accession>
<feature type="compositionally biased region" description="Gly residues" evidence="1">
    <location>
        <begin position="183"/>
        <end position="200"/>
    </location>
</feature>
<keyword evidence="4" id="KW-1185">Reference proteome</keyword>
<feature type="signal peptide" evidence="2">
    <location>
        <begin position="1"/>
        <end position="22"/>
    </location>
</feature>
<dbReference type="EMBL" id="JACHGJ010000003">
    <property type="protein sequence ID" value="MBB6480432.1"/>
    <property type="molecule type" value="Genomic_DNA"/>
</dbReference>
<protein>
    <submittedName>
        <fullName evidence="3">Uncharacterized protein</fullName>
    </submittedName>
</protein>